<keyword evidence="1" id="KW-0812">Transmembrane</keyword>
<protein>
    <submittedName>
        <fullName evidence="2">Uncharacterized protein</fullName>
    </submittedName>
</protein>
<feature type="transmembrane region" description="Helical" evidence="1">
    <location>
        <begin position="23"/>
        <end position="46"/>
    </location>
</feature>
<comment type="caution">
    <text evidence="2">The sequence shown here is derived from an EMBL/GenBank/DDBJ whole genome shotgun (WGS) entry which is preliminary data.</text>
</comment>
<feature type="transmembrane region" description="Helical" evidence="1">
    <location>
        <begin position="115"/>
        <end position="133"/>
    </location>
</feature>
<dbReference type="Proteomes" id="UP000475862">
    <property type="component" value="Unassembled WGS sequence"/>
</dbReference>
<evidence type="ECO:0000313" key="2">
    <source>
        <dbReference type="EMBL" id="KAE9522059.1"/>
    </source>
</evidence>
<sequence length="245" mass="28839">MFQQWNLATIANLNPKLISRYSAISHLALSVLYVRLLSLVRSIFVVYISMFTHRDKEIIDYLVVSIIPMSYRYRLDSFTIIRTPLLYSTFPVFGLHICFIENLNIIKIENYSNHFILPFLFIFIYKIIGKLFLNQITITYTTPSNSISGVARISTRGDDKKKIFNIQITCKKPLFCFLIRGPLYSRNSINRYSWDQDYMTKGALIQYTILCMLMYINSLIRPADHNPFNKRFSKVEIKYIEKCET</sequence>
<gene>
    <name evidence="2" type="ORF">AGLY_017545</name>
</gene>
<dbReference type="AlphaFoldDB" id="A0A6G0SUR8"/>
<keyword evidence="1" id="KW-0472">Membrane</keyword>
<accession>A0A6G0SUR8</accession>
<evidence type="ECO:0000313" key="3">
    <source>
        <dbReference type="Proteomes" id="UP000475862"/>
    </source>
</evidence>
<keyword evidence="3" id="KW-1185">Reference proteome</keyword>
<proteinExistence type="predicted"/>
<evidence type="ECO:0000256" key="1">
    <source>
        <dbReference type="SAM" id="Phobius"/>
    </source>
</evidence>
<feature type="transmembrane region" description="Helical" evidence="1">
    <location>
        <begin position="85"/>
        <end position="103"/>
    </location>
</feature>
<dbReference type="EMBL" id="VYZN01001667">
    <property type="protein sequence ID" value="KAE9522059.1"/>
    <property type="molecule type" value="Genomic_DNA"/>
</dbReference>
<keyword evidence="1" id="KW-1133">Transmembrane helix</keyword>
<organism evidence="2 3">
    <name type="scientific">Aphis glycines</name>
    <name type="common">Soybean aphid</name>
    <dbReference type="NCBI Taxonomy" id="307491"/>
    <lineage>
        <taxon>Eukaryota</taxon>
        <taxon>Metazoa</taxon>
        <taxon>Ecdysozoa</taxon>
        <taxon>Arthropoda</taxon>
        <taxon>Hexapoda</taxon>
        <taxon>Insecta</taxon>
        <taxon>Pterygota</taxon>
        <taxon>Neoptera</taxon>
        <taxon>Paraneoptera</taxon>
        <taxon>Hemiptera</taxon>
        <taxon>Sternorrhyncha</taxon>
        <taxon>Aphidomorpha</taxon>
        <taxon>Aphidoidea</taxon>
        <taxon>Aphididae</taxon>
        <taxon>Aphidini</taxon>
        <taxon>Aphis</taxon>
        <taxon>Aphis</taxon>
    </lineage>
</organism>
<reference evidence="2 3" key="1">
    <citation type="submission" date="2019-08" db="EMBL/GenBank/DDBJ databases">
        <title>The genome of the soybean aphid Biotype 1, its phylome, world population structure and adaptation to the North American continent.</title>
        <authorList>
            <person name="Giordano R."/>
            <person name="Donthu R.K."/>
            <person name="Hernandez A.G."/>
            <person name="Wright C.L."/>
            <person name="Zimin A.V."/>
        </authorList>
    </citation>
    <scope>NUCLEOTIDE SEQUENCE [LARGE SCALE GENOMIC DNA]</scope>
    <source>
        <tissue evidence="2">Whole aphids</tissue>
    </source>
</reference>
<name>A0A6G0SUR8_APHGL</name>